<organism evidence="3 4">
    <name type="scientific">Mya arenaria</name>
    <name type="common">Soft-shell clam</name>
    <dbReference type="NCBI Taxonomy" id="6604"/>
    <lineage>
        <taxon>Eukaryota</taxon>
        <taxon>Metazoa</taxon>
        <taxon>Spiralia</taxon>
        <taxon>Lophotrochozoa</taxon>
        <taxon>Mollusca</taxon>
        <taxon>Bivalvia</taxon>
        <taxon>Autobranchia</taxon>
        <taxon>Heteroconchia</taxon>
        <taxon>Euheterodonta</taxon>
        <taxon>Imparidentia</taxon>
        <taxon>Neoheterodontei</taxon>
        <taxon>Myida</taxon>
        <taxon>Myoidea</taxon>
        <taxon>Myidae</taxon>
        <taxon>Mya</taxon>
    </lineage>
</organism>
<dbReference type="Proteomes" id="UP001164746">
    <property type="component" value="Chromosome 17"/>
</dbReference>
<proteinExistence type="predicted"/>
<feature type="transmembrane region" description="Helical" evidence="2">
    <location>
        <begin position="50"/>
        <end position="69"/>
    </location>
</feature>
<keyword evidence="2" id="KW-0472">Membrane</keyword>
<feature type="region of interest" description="Disordered" evidence="1">
    <location>
        <begin position="260"/>
        <end position="287"/>
    </location>
</feature>
<feature type="transmembrane region" description="Helical" evidence="2">
    <location>
        <begin position="150"/>
        <end position="173"/>
    </location>
</feature>
<keyword evidence="4" id="KW-1185">Reference proteome</keyword>
<keyword evidence="2" id="KW-0812">Transmembrane</keyword>
<evidence type="ECO:0000256" key="1">
    <source>
        <dbReference type="SAM" id="MobiDB-lite"/>
    </source>
</evidence>
<dbReference type="EMBL" id="CP111028">
    <property type="protein sequence ID" value="WAR31865.1"/>
    <property type="molecule type" value="Genomic_DNA"/>
</dbReference>
<gene>
    <name evidence="3" type="ORF">MAR_034407</name>
</gene>
<evidence type="ECO:0000313" key="4">
    <source>
        <dbReference type="Proteomes" id="UP001164746"/>
    </source>
</evidence>
<evidence type="ECO:0000313" key="3">
    <source>
        <dbReference type="EMBL" id="WAR31865.1"/>
    </source>
</evidence>
<keyword evidence="2" id="KW-1133">Transmembrane helix</keyword>
<feature type="transmembrane region" description="Helical" evidence="2">
    <location>
        <begin position="21"/>
        <end position="44"/>
    </location>
</feature>
<evidence type="ECO:0000256" key="2">
    <source>
        <dbReference type="SAM" id="Phobius"/>
    </source>
</evidence>
<accession>A0ABY7GBT8</accession>
<reference evidence="3" key="1">
    <citation type="submission" date="2022-11" db="EMBL/GenBank/DDBJ databases">
        <title>Centuries of genome instability and evolution in soft-shell clam transmissible cancer (bioRxiv).</title>
        <authorList>
            <person name="Hart S.F.M."/>
            <person name="Yonemitsu M.A."/>
            <person name="Giersch R.M."/>
            <person name="Beal B.F."/>
            <person name="Arriagada G."/>
            <person name="Davis B.W."/>
            <person name="Ostrander E.A."/>
            <person name="Goff S.P."/>
            <person name="Metzger M.J."/>
        </authorList>
    </citation>
    <scope>NUCLEOTIDE SEQUENCE</scope>
    <source>
        <strain evidence="3">MELC-2E11</strain>
        <tissue evidence="3">Siphon/mantle</tissue>
    </source>
</reference>
<protein>
    <submittedName>
        <fullName evidence="3">Uncharacterized protein</fullName>
    </submittedName>
</protein>
<name>A0ABY7GBT8_MYAAR</name>
<sequence>MHTQISGRAPGTRSNKQTKGWIRITAWATRILAFLSIVFCILAFVINETAFAIFMIVTAFLSALSPLNFSSCCFFDCSRNTKTEKAIGKLCIYMWIFISHMGYVTMFGYSWYFWKSSRDSFNYRDRYDNYHYYSYAHYYPEHDHALLDTVFAMSLVITFFLSMVNLYSFCLVYKYGCCFMVEIDRAHSQQGVETAVVMNQQISRMEEGLPVIGLQFTDDTGGAQETVTSPLVQYPQYQPYHAEPLCIAVPPQQAVSVTTDCTTSGQPISPPPYARIDPIGNSSQRSK</sequence>
<feature type="transmembrane region" description="Helical" evidence="2">
    <location>
        <begin position="90"/>
        <end position="114"/>
    </location>
</feature>